<dbReference type="GO" id="GO:0006952">
    <property type="term" value="P:defense response"/>
    <property type="evidence" value="ECO:0007669"/>
    <property type="project" value="UniProtKB-KW"/>
</dbReference>
<dbReference type="GO" id="GO:0043531">
    <property type="term" value="F:ADP binding"/>
    <property type="evidence" value="ECO:0007669"/>
    <property type="project" value="InterPro"/>
</dbReference>
<dbReference type="SUPFAM" id="SSF52047">
    <property type="entry name" value="RNI-like"/>
    <property type="match status" value="1"/>
</dbReference>
<reference evidence="7" key="1">
    <citation type="journal article" date="2017" name="Front. Plant Sci.">
        <title>Climate Clever Clovers: New Paradigm to Reduce the Environmental Footprint of Ruminants by Breeding Low Methanogenic Forages Utilizing Haplotype Variation.</title>
        <authorList>
            <person name="Kaur P."/>
            <person name="Appels R."/>
            <person name="Bayer P.E."/>
            <person name="Keeble-Gagnere G."/>
            <person name="Wang J."/>
            <person name="Hirakawa H."/>
            <person name="Shirasawa K."/>
            <person name="Vercoe P."/>
            <person name="Stefanova K."/>
            <person name="Durmic Z."/>
            <person name="Nichols P."/>
            <person name="Revell C."/>
            <person name="Isobe S.N."/>
            <person name="Edwards D."/>
            <person name="Erskine W."/>
        </authorList>
    </citation>
    <scope>NUCLEOTIDE SEQUENCE [LARGE SCALE GENOMIC DNA]</scope>
    <source>
        <strain evidence="7">cv. Daliak</strain>
    </source>
</reference>
<sequence>MASLVDCYHFLLPPRVKARLKEYLVHLKLYEARYRELKAKIQNLKKARDSVQRKVDEEDNRYGNGIPREVADWIKAVDTIISECDEFNEDEDHQLAVFDLFKSGYLPKTGISKTEAAKEISSGNLREGKIPGLLSRTKTMKEISFGNLKEGKIPGEHRKTKTMKEIPYGNVNEGKPFGEHSKTKSEGSNSVANMMKSRKLPNASNMKTEETLSHYKGCKVLLISESKQVLLSQMEGKENSIYFIKVLKEKEAETFFKKMAGIGNGKTEFDKLTMSIVNKCNGLPMSIVTTARALKNQSSSVWEDVHRHLERGNLTGVSDFSTKLSYDLLEDEELKYAFLLCARMGPDALIADLVKYCIGLGFLQEIYTVKEARDRVYVLNLKGFPYLKHLLIVNNSDIQSLINPEDRQHEHTEKAFPKLESLHLYNLKSMGEVCSCKLAAPSFRKLKVIKINLCGKLTNVVLFSVVSLLTVLETIEVSECNTLKEIVAFDMESDSTVNVVLKFPELRSLTLLSLPELIGFYPVSSNGAKVTELFDEKSLVNLQSLFVSECEKMSYIFPQGQGSHAKMKGSIFPNLKNIKLSSMKSLLEIWNSELPSNSFEKLDTLIIEECDKLVNVFPFYVEGMFRSLSNLRVTNCKSMKTVFELDDKKRNDVDATNMQDVYLETLPKLEHVWKWSKDRVGLLELKSLQKMCVHDCYWLENIFPVSVARLFPSLEYLVIRDCFELKEIVPKRYGTNRDTSNLGPSFEFPNLSTVKFSKLPKLSGFYPGAYTLSCPALNDLSIELCDRLEPFKKETTEAQTRSTLFSKE</sequence>
<dbReference type="OrthoDB" id="1747797at2759"/>
<dbReference type="PANTHER" id="PTHR33463:SF196">
    <property type="entry name" value="NB-ARC DOMAIN DISEASE RESISTANCE PROTEIN"/>
    <property type="match status" value="1"/>
</dbReference>
<dbReference type="InterPro" id="IPR057135">
    <property type="entry name" value="At4g27190-like_LRR"/>
</dbReference>
<feature type="domain" description="Disease resistance protein At4g27190-like leucine-rich repeats" evidence="5">
    <location>
        <begin position="575"/>
        <end position="722"/>
    </location>
</feature>
<dbReference type="InterPro" id="IPR042197">
    <property type="entry name" value="Apaf_helical"/>
</dbReference>
<keyword evidence="1" id="KW-0547">Nucleotide-binding</keyword>
<organism evidence="6 7">
    <name type="scientific">Trifolium subterraneum</name>
    <name type="common">Subterranean clover</name>
    <dbReference type="NCBI Taxonomy" id="3900"/>
    <lineage>
        <taxon>Eukaryota</taxon>
        <taxon>Viridiplantae</taxon>
        <taxon>Streptophyta</taxon>
        <taxon>Embryophyta</taxon>
        <taxon>Tracheophyta</taxon>
        <taxon>Spermatophyta</taxon>
        <taxon>Magnoliopsida</taxon>
        <taxon>eudicotyledons</taxon>
        <taxon>Gunneridae</taxon>
        <taxon>Pentapetalae</taxon>
        <taxon>rosids</taxon>
        <taxon>fabids</taxon>
        <taxon>Fabales</taxon>
        <taxon>Fabaceae</taxon>
        <taxon>Papilionoideae</taxon>
        <taxon>50 kb inversion clade</taxon>
        <taxon>NPAAA clade</taxon>
        <taxon>Hologalegina</taxon>
        <taxon>IRL clade</taxon>
        <taxon>Trifolieae</taxon>
        <taxon>Trifolium</taxon>
    </lineage>
</organism>
<feature type="region of interest" description="Disordered" evidence="4">
    <location>
        <begin position="167"/>
        <end position="190"/>
    </location>
</feature>
<feature type="non-terminal residue" evidence="6">
    <location>
        <position position="808"/>
    </location>
</feature>
<keyword evidence="7" id="KW-1185">Reference proteome</keyword>
<evidence type="ECO:0000259" key="5">
    <source>
        <dbReference type="Pfam" id="PF23247"/>
    </source>
</evidence>
<feature type="domain" description="Disease resistance protein At4g27190-like leucine-rich repeats" evidence="5">
    <location>
        <begin position="419"/>
        <end position="558"/>
    </location>
</feature>
<evidence type="ECO:0000256" key="3">
    <source>
        <dbReference type="SAM" id="Coils"/>
    </source>
</evidence>
<keyword evidence="3" id="KW-0175">Coiled coil</keyword>
<evidence type="ECO:0000256" key="2">
    <source>
        <dbReference type="ARBA" id="ARBA00022821"/>
    </source>
</evidence>
<dbReference type="PANTHER" id="PTHR33463">
    <property type="entry name" value="NB-ARC DOMAIN-CONTAINING PROTEIN-RELATED"/>
    <property type="match status" value="1"/>
</dbReference>
<dbReference type="GO" id="GO:0005524">
    <property type="term" value="F:ATP binding"/>
    <property type="evidence" value="ECO:0007669"/>
    <property type="project" value="UniProtKB-KW"/>
</dbReference>
<name>A0A2Z6N9B3_TRISU</name>
<evidence type="ECO:0000256" key="1">
    <source>
        <dbReference type="ARBA" id="ARBA00022741"/>
    </source>
</evidence>
<dbReference type="InterPro" id="IPR032675">
    <property type="entry name" value="LRR_dom_sf"/>
</dbReference>
<dbReference type="EMBL" id="DF973798">
    <property type="protein sequence ID" value="GAU40301.1"/>
    <property type="molecule type" value="Genomic_DNA"/>
</dbReference>
<proteinExistence type="predicted"/>
<gene>
    <name evidence="6" type="ORF">TSUD_362810</name>
</gene>
<protein>
    <recommendedName>
        <fullName evidence="5">Disease resistance protein At4g27190-like leucine-rich repeats domain-containing protein</fullName>
    </recommendedName>
</protein>
<dbReference type="Gene3D" id="3.80.10.10">
    <property type="entry name" value="Ribonuclease Inhibitor"/>
    <property type="match status" value="2"/>
</dbReference>
<keyword evidence="2" id="KW-0611">Plant defense</keyword>
<evidence type="ECO:0000313" key="7">
    <source>
        <dbReference type="Proteomes" id="UP000242715"/>
    </source>
</evidence>
<dbReference type="AlphaFoldDB" id="A0A2Z6N9B3"/>
<dbReference type="Pfam" id="PF23247">
    <property type="entry name" value="LRR_RPS2"/>
    <property type="match status" value="2"/>
</dbReference>
<feature type="coiled-coil region" evidence="3">
    <location>
        <begin position="20"/>
        <end position="61"/>
    </location>
</feature>
<feature type="compositionally biased region" description="Basic and acidic residues" evidence="4">
    <location>
        <begin position="176"/>
        <end position="185"/>
    </location>
</feature>
<accession>A0A2Z6N9B3</accession>
<dbReference type="SUPFAM" id="SSF52540">
    <property type="entry name" value="P-loop containing nucleoside triphosphate hydrolases"/>
    <property type="match status" value="1"/>
</dbReference>
<dbReference type="Proteomes" id="UP000242715">
    <property type="component" value="Unassembled WGS sequence"/>
</dbReference>
<dbReference type="InterPro" id="IPR050905">
    <property type="entry name" value="Plant_NBS-LRR"/>
</dbReference>
<dbReference type="InterPro" id="IPR027417">
    <property type="entry name" value="P-loop_NTPase"/>
</dbReference>
<evidence type="ECO:0000313" key="6">
    <source>
        <dbReference type="EMBL" id="GAU40301.1"/>
    </source>
</evidence>
<evidence type="ECO:0000256" key="4">
    <source>
        <dbReference type="SAM" id="MobiDB-lite"/>
    </source>
</evidence>
<dbReference type="Gene3D" id="1.10.8.430">
    <property type="entry name" value="Helical domain of apoptotic protease-activating factors"/>
    <property type="match status" value="1"/>
</dbReference>